<feature type="transmembrane region" description="Helical" evidence="2">
    <location>
        <begin position="132"/>
        <end position="149"/>
    </location>
</feature>
<organism evidence="4 5">
    <name type="scientific">Piloderma croceum (strain F 1598)</name>
    <dbReference type="NCBI Taxonomy" id="765440"/>
    <lineage>
        <taxon>Eukaryota</taxon>
        <taxon>Fungi</taxon>
        <taxon>Dikarya</taxon>
        <taxon>Basidiomycota</taxon>
        <taxon>Agaricomycotina</taxon>
        <taxon>Agaricomycetes</taxon>
        <taxon>Agaricomycetidae</taxon>
        <taxon>Atheliales</taxon>
        <taxon>Atheliaceae</taxon>
        <taxon>Piloderma</taxon>
    </lineage>
</organism>
<keyword evidence="2" id="KW-0812">Transmembrane</keyword>
<name>A0A0C3BF73_PILCF</name>
<evidence type="ECO:0000313" key="4">
    <source>
        <dbReference type="EMBL" id="KIM84958.1"/>
    </source>
</evidence>
<evidence type="ECO:0000313" key="5">
    <source>
        <dbReference type="Proteomes" id="UP000054166"/>
    </source>
</evidence>
<feature type="region of interest" description="Disordered" evidence="1">
    <location>
        <begin position="321"/>
        <end position="357"/>
    </location>
</feature>
<feature type="transmembrane region" description="Helical" evidence="2">
    <location>
        <begin position="99"/>
        <end position="120"/>
    </location>
</feature>
<keyword evidence="2" id="KW-0472">Membrane</keyword>
<keyword evidence="5" id="KW-1185">Reference proteome</keyword>
<gene>
    <name evidence="4" type="ORF">PILCRDRAFT_817787</name>
</gene>
<evidence type="ECO:0000256" key="2">
    <source>
        <dbReference type="SAM" id="Phobius"/>
    </source>
</evidence>
<dbReference type="OrthoDB" id="3038990at2759"/>
<feature type="transmembrane region" description="Helical" evidence="2">
    <location>
        <begin position="70"/>
        <end position="93"/>
    </location>
</feature>
<dbReference type="InParanoid" id="A0A0C3BF73"/>
<reference evidence="5" key="2">
    <citation type="submission" date="2015-01" db="EMBL/GenBank/DDBJ databases">
        <title>Evolutionary Origins and Diversification of the Mycorrhizal Mutualists.</title>
        <authorList>
            <consortium name="DOE Joint Genome Institute"/>
            <consortium name="Mycorrhizal Genomics Consortium"/>
            <person name="Kohler A."/>
            <person name="Kuo A."/>
            <person name="Nagy L.G."/>
            <person name="Floudas D."/>
            <person name="Copeland A."/>
            <person name="Barry K.W."/>
            <person name="Cichocki N."/>
            <person name="Veneault-Fourrey C."/>
            <person name="LaButti K."/>
            <person name="Lindquist E.A."/>
            <person name="Lipzen A."/>
            <person name="Lundell T."/>
            <person name="Morin E."/>
            <person name="Murat C."/>
            <person name="Riley R."/>
            <person name="Ohm R."/>
            <person name="Sun H."/>
            <person name="Tunlid A."/>
            <person name="Henrissat B."/>
            <person name="Grigoriev I.V."/>
            <person name="Hibbett D.S."/>
            <person name="Martin F."/>
        </authorList>
    </citation>
    <scope>NUCLEOTIDE SEQUENCE [LARGE SCALE GENOMIC DNA]</scope>
    <source>
        <strain evidence="5">F 1598</strain>
    </source>
</reference>
<evidence type="ECO:0000256" key="1">
    <source>
        <dbReference type="SAM" id="MobiDB-lite"/>
    </source>
</evidence>
<dbReference type="AlphaFoldDB" id="A0A0C3BF73"/>
<keyword evidence="2" id="KW-1133">Transmembrane helix</keyword>
<feature type="domain" description="DUF6533" evidence="3">
    <location>
        <begin position="32"/>
        <end position="80"/>
    </location>
</feature>
<dbReference type="InterPro" id="IPR045340">
    <property type="entry name" value="DUF6533"/>
</dbReference>
<reference evidence="4 5" key="1">
    <citation type="submission" date="2014-04" db="EMBL/GenBank/DDBJ databases">
        <authorList>
            <consortium name="DOE Joint Genome Institute"/>
            <person name="Kuo A."/>
            <person name="Tarkka M."/>
            <person name="Buscot F."/>
            <person name="Kohler A."/>
            <person name="Nagy L.G."/>
            <person name="Floudas D."/>
            <person name="Copeland A."/>
            <person name="Barry K.W."/>
            <person name="Cichocki N."/>
            <person name="Veneault-Fourrey C."/>
            <person name="LaButti K."/>
            <person name="Lindquist E.A."/>
            <person name="Lipzen A."/>
            <person name="Lundell T."/>
            <person name="Morin E."/>
            <person name="Murat C."/>
            <person name="Sun H."/>
            <person name="Tunlid A."/>
            <person name="Henrissat B."/>
            <person name="Grigoriev I.V."/>
            <person name="Hibbett D.S."/>
            <person name="Martin F."/>
            <person name="Nordberg H.P."/>
            <person name="Cantor M.N."/>
            <person name="Hua S.X."/>
        </authorList>
    </citation>
    <scope>NUCLEOTIDE SEQUENCE [LARGE SCALE GENOMIC DNA]</scope>
    <source>
        <strain evidence="4 5">F 1598</strain>
    </source>
</reference>
<protein>
    <recommendedName>
        <fullName evidence="3">DUF6533 domain-containing protein</fullName>
    </recommendedName>
</protein>
<dbReference type="Pfam" id="PF20151">
    <property type="entry name" value="DUF6533"/>
    <property type="match status" value="1"/>
</dbReference>
<dbReference type="HOGENOM" id="CLU_060549_4_0_1"/>
<feature type="compositionally biased region" description="Basic and acidic residues" evidence="1">
    <location>
        <begin position="347"/>
        <end position="357"/>
    </location>
</feature>
<dbReference type="Proteomes" id="UP000054166">
    <property type="component" value="Unassembled WGS sequence"/>
</dbReference>
<accession>A0A0C3BF73</accession>
<evidence type="ECO:0000259" key="3">
    <source>
        <dbReference type="Pfam" id="PF20151"/>
    </source>
</evidence>
<proteinExistence type="predicted"/>
<feature type="transmembrane region" description="Helical" evidence="2">
    <location>
        <begin position="231"/>
        <end position="248"/>
    </location>
</feature>
<sequence>MESPIVYAITPASKDLLSISPESLFKIQAEQYILSACLTLCVWDWLLAVSDEFEMLRNGKRRLRHFLHGVYFIARICPIILIACVVLLESATIATCQVLGRLIGIANMLIIPSTSCLLFVRISAVYSRNTYLMTFFGTCWLAILGFFVFDSTKTLLRLPDVTQASQCLVMEHKDAWGYIANAAYDTLTYLAMSLRLASLAVVESWQDQLKSFVTGDGLGWLSKVLLRSGQLYYFMTIGFNVCTIVFILRPSALSGSTGLFLPVNITIASVMACRLCRELALGLFADPITDGAISKVVFKNMGVIHQRHNRDTSELCSLDDVDVDTDSGRQRGDWEDEEDLSGDGIELADRGSRRHDF</sequence>
<dbReference type="EMBL" id="KN832986">
    <property type="protein sequence ID" value="KIM84958.1"/>
    <property type="molecule type" value="Genomic_DNA"/>
</dbReference>